<reference evidence="2" key="2">
    <citation type="submission" date="2025-09" db="UniProtKB">
        <authorList>
            <consortium name="Ensembl"/>
        </authorList>
    </citation>
    <scope>IDENTIFICATION</scope>
</reference>
<dbReference type="GO" id="GO:0005789">
    <property type="term" value="C:endoplasmic reticulum membrane"/>
    <property type="evidence" value="ECO:0007669"/>
    <property type="project" value="TreeGrafter"/>
</dbReference>
<proteinExistence type="predicted"/>
<keyword evidence="1" id="KW-0472">Membrane</keyword>
<dbReference type="PANTHER" id="PTHR15949:SF3">
    <property type="entry name" value="TESTIS-EXPRESSED PROTEIN 264"/>
    <property type="match status" value="1"/>
</dbReference>
<organism evidence="2 3">
    <name type="scientific">Gadus morhua</name>
    <name type="common">Atlantic cod</name>
    <dbReference type="NCBI Taxonomy" id="8049"/>
    <lineage>
        <taxon>Eukaryota</taxon>
        <taxon>Metazoa</taxon>
        <taxon>Chordata</taxon>
        <taxon>Craniata</taxon>
        <taxon>Vertebrata</taxon>
        <taxon>Euteleostomi</taxon>
        <taxon>Actinopterygii</taxon>
        <taxon>Neopterygii</taxon>
        <taxon>Teleostei</taxon>
        <taxon>Neoteleostei</taxon>
        <taxon>Acanthomorphata</taxon>
        <taxon>Zeiogadaria</taxon>
        <taxon>Gadariae</taxon>
        <taxon>Gadiformes</taxon>
        <taxon>Gadoidei</taxon>
        <taxon>Gadidae</taxon>
        <taxon>Gadus</taxon>
    </lineage>
</organism>
<dbReference type="Ensembl" id="ENSGMOT00000017804.2">
    <property type="protein sequence ID" value="ENSGMOP00000017374.2"/>
    <property type="gene ID" value="ENSGMOG00000016196.2"/>
</dbReference>
<dbReference type="GO" id="GO:0000421">
    <property type="term" value="C:autophagosome membrane"/>
    <property type="evidence" value="ECO:0007669"/>
    <property type="project" value="TreeGrafter"/>
</dbReference>
<feature type="transmembrane region" description="Helical" evidence="1">
    <location>
        <begin position="189"/>
        <end position="212"/>
    </location>
</feature>
<feature type="transmembrane region" description="Helical" evidence="1">
    <location>
        <begin position="6"/>
        <end position="25"/>
    </location>
</feature>
<keyword evidence="3" id="KW-1185">Reference proteome</keyword>
<dbReference type="Proteomes" id="UP000694546">
    <property type="component" value="Chromosome 13"/>
</dbReference>
<gene>
    <name evidence="2" type="primary">TEX264</name>
</gene>
<accession>A0A8C4ZLG3</accession>
<dbReference type="GO" id="GO:0005657">
    <property type="term" value="C:replication fork"/>
    <property type="evidence" value="ECO:0007669"/>
    <property type="project" value="TreeGrafter"/>
</dbReference>
<dbReference type="AlphaFoldDB" id="A0A8C4ZLG3"/>
<evidence type="ECO:0000256" key="1">
    <source>
        <dbReference type="SAM" id="Phobius"/>
    </source>
</evidence>
<protein>
    <submittedName>
        <fullName evidence="2">Testis expressed 264, ER-phagy receptor</fullName>
    </submittedName>
</protein>
<evidence type="ECO:0000313" key="3">
    <source>
        <dbReference type="Proteomes" id="UP000694546"/>
    </source>
</evidence>
<dbReference type="PANTHER" id="PTHR15949">
    <property type="entry name" value="TESTIS-EXPRESSED PROTEIN 264"/>
    <property type="match status" value="1"/>
</dbReference>
<dbReference type="GO" id="GO:0106300">
    <property type="term" value="P:protein-DNA covalent cross-linking repair"/>
    <property type="evidence" value="ECO:0007669"/>
    <property type="project" value="TreeGrafter"/>
</dbReference>
<dbReference type="GeneTree" id="ENSGT00390000016901"/>
<dbReference type="GO" id="GO:0005634">
    <property type="term" value="C:nucleus"/>
    <property type="evidence" value="ECO:0007669"/>
    <property type="project" value="TreeGrafter"/>
</dbReference>
<reference evidence="2" key="1">
    <citation type="submission" date="2025-08" db="UniProtKB">
        <authorList>
            <consortium name="Ensembl"/>
        </authorList>
    </citation>
    <scope>IDENTIFICATION</scope>
</reference>
<dbReference type="GO" id="GO:0061709">
    <property type="term" value="P:reticulophagy"/>
    <property type="evidence" value="ECO:0007669"/>
    <property type="project" value="TreeGrafter"/>
</dbReference>
<name>A0A8C4ZLG3_GADMO</name>
<sequence>SAIFFILLVMTSIVLGTIVGFVLYLRNVSEIIIRSGCPPIKNITLAYKFKEGPYREWEQVLMECRSIEPKVANIRVLYDDPKKAEGGRYAVGSVLCEGGAGGSVLGEGDGTRGEELGQRFTKAGFQLCSFPEITYAVSASCPHGTPLSFLLGARHMYTRLEDYIKVLSFNVAERWEAWPACLLEPRSPIVLYPFVFGLVLSDTGFPLVLWLLSYLKVFDL</sequence>
<evidence type="ECO:0000313" key="2">
    <source>
        <dbReference type="Ensembl" id="ENSGMOP00000017374.2"/>
    </source>
</evidence>
<keyword evidence="1" id="KW-1133">Transmembrane helix</keyword>
<keyword evidence="1" id="KW-0812">Transmembrane</keyword>